<comment type="caution">
    <text evidence="1">The sequence shown here is derived from an EMBL/GenBank/DDBJ whole genome shotgun (WGS) entry which is preliminary data.</text>
</comment>
<reference evidence="1 2" key="1">
    <citation type="submission" date="2019-03" db="EMBL/GenBank/DDBJ databases">
        <title>Draft genome sequences of novel Actinobacteria.</title>
        <authorList>
            <person name="Sahin N."/>
            <person name="Ay H."/>
            <person name="Saygin H."/>
        </authorList>
    </citation>
    <scope>NUCLEOTIDE SEQUENCE [LARGE SCALE GENOMIC DNA]</scope>
    <source>
        <strain evidence="1 2">H3C3</strain>
    </source>
</reference>
<proteinExistence type="predicted"/>
<dbReference type="OrthoDB" id="3624663at2"/>
<dbReference type="EMBL" id="SMKU01000422">
    <property type="protein sequence ID" value="TDD65048.1"/>
    <property type="molecule type" value="Genomic_DNA"/>
</dbReference>
<accession>A0A4R4ZZW4</accession>
<dbReference type="Proteomes" id="UP000294513">
    <property type="component" value="Unassembled WGS sequence"/>
</dbReference>
<organism evidence="1 2">
    <name type="scientific">Actinomadura rubrisoli</name>
    <dbReference type="NCBI Taxonomy" id="2530368"/>
    <lineage>
        <taxon>Bacteria</taxon>
        <taxon>Bacillati</taxon>
        <taxon>Actinomycetota</taxon>
        <taxon>Actinomycetes</taxon>
        <taxon>Streptosporangiales</taxon>
        <taxon>Thermomonosporaceae</taxon>
        <taxon>Actinomadura</taxon>
    </lineage>
</organism>
<dbReference type="RefSeq" id="WP_131902915.1">
    <property type="nucleotide sequence ID" value="NZ_SMKU01000422.1"/>
</dbReference>
<sequence>MGILEFDLEGAGTSAELHIQCPFRVLHDEQLVLGSDDMSYPGKRRSDSDAEESYKSMFDRKCAALNKIIEEAEPRVMDIDLRSGGALELRLTLSLQVQVFPDCSGKVEMWRFFVRGDDDHTVYPPDLFTP</sequence>
<dbReference type="AlphaFoldDB" id="A0A4R4ZZW4"/>
<evidence type="ECO:0000313" key="2">
    <source>
        <dbReference type="Proteomes" id="UP000294513"/>
    </source>
</evidence>
<protein>
    <submittedName>
        <fullName evidence="1">Uncharacterized protein</fullName>
    </submittedName>
</protein>
<keyword evidence="2" id="KW-1185">Reference proteome</keyword>
<evidence type="ECO:0000313" key="1">
    <source>
        <dbReference type="EMBL" id="TDD65048.1"/>
    </source>
</evidence>
<name>A0A4R4ZZW4_9ACTN</name>
<gene>
    <name evidence="1" type="ORF">E1298_41735</name>
</gene>